<dbReference type="SUPFAM" id="SSF54593">
    <property type="entry name" value="Glyoxalase/Bleomycin resistance protein/Dihydroxybiphenyl dioxygenase"/>
    <property type="match status" value="1"/>
</dbReference>
<keyword evidence="3" id="KW-1185">Reference proteome</keyword>
<dbReference type="Gene3D" id="3.10.180.10">
    <property type="entry name" value="2,3-Dihydroxybiphenyl 1,2-Dioxygenase, domain 1"/>
    <property type="match status" value="1"/>
</dbReference>
<reference evidence="2 3" key="1">
    <citation type="submission" date="2016-11" db="EMBL/GenBank/DDBJ databases">
        <authorList>
            <person name="Jaros S."/>
            <person name="Januszkiewicz K."/>
            <person name="Wedrychowicz H."/>
        </authorList>
    </citation>
    <scope>NUCLEOTIDE SEQUENCE [LARGE SCALE GENOMIC DNA]</scope>
    <source>
        <strain evidence="2 3">DSM 18119</strain>
    </source>
</reference>
<dbReference type="InterPro" id="IPR052164">
    <property type="entry name" value="Anthracycline_SecMetBiosynth"/>
</dbReference>
<accession>A0A1M4Y0M6</accession>
<dbReference type="AlphaFoldDB" id="A0A1M4Y0M6"/>
<sequence length="130" mass="14252">MIFKNAISWFEIPATDIDRAQKFYEAILGVSLVSNDLPHLQMRMFPIGDTQTGVGGALCKSAEFYKPSATDGPLIYFNANPDVQRILDKVEAAGGKIIVPKTEISPEHGHMAVFIDSEGNRIALHSIAQH</sequence>
<feature type="domain" description="VOC" evidence="1">
    <location>
        <begin position="6"/>
        <end position="127"/>
    </location>
</feature>
<dbReference type="CDD" id="cd07247">
    <property type="entry name" value="SgaA_N_like"/>
    <property type="match status" value="1"/>
</dbReference>
<dbReference type="Proteomes" id="UP000184048">
    <property type="component" value="Unassembled WGS sequence"/>
</dbReference>
<organism evidence="2 3">
    <name type="scientific">Flavisolibacter ginsengisoli DSM 18119</name>
    <dbReference type="NCBI Taxonomy" id="1121884"/>
    <lineage>
        <taxon>Bacteria</taxon>
        <taxon>Pseudomonadati</taxon>
        <taxon>Bacteroidota</taxon>
        <taxon>Chitinophagia</taxon>
        <taxon>Chitinophagales</taxon>
        <taxon>Chitinophagaceae</taxon>
        <taxon>Flavisolibacter</taxon>
    </lineage>
</organism>
<evidence type="ECO:0000313" key="3">
    <source>
        <dbReference type="Proteomes" id="UP000184048"/>
    </source>
</evidence>
<dbReference type="InterPro" id="IPR004360">
    <property type="entry name" value="Glyas_Fos-R_dOase_dom"/>
</dbReference>
<dbReference type="Pfam" id="PF00903">
    <property type="entry name" value="Glyoxalase"/>
    <property type="match status" value="1"/>
</dbReference>
<dbReference type="RefSeq" id="WP_072834770.1">
    <property type="nucleotide sequence ID" value="NZ_FQUU01000005.1"/>
</dbReference>
<proteinExistence type="predicted"/>
<dbReference type="OrthoDB" id="9804235at2"/>
<dbReference type="InterPro" id="IPR029068">
    <property type="entry name" value="Glyas_Bleomycin-R_OHBP_Dase"/>
</dbReference>
<dbReference type="EMBL" id="FQUU01000005">
    <property type="protein sequence ID" value="SHE99394.1"/>
    <property type="molecule type" value="Genomic_DNA"/>
</dbReference>
<evidence type="ECO:0000259" key="1">
    <source>
        <dbReference type="PROSITE" id="PS51819"/>
    </source>
</evidence>
<dbReference type="PANTHER" id="PTHR33993">
    <property type="entry name" value="GLYOXALASE-RELATED"/>
    <property type="match status" value="1"/>
</dbReference>
<dbReference type="PANTHER" id="PTHR33993:SF2">
    <property type="entry name" value="VOC DOMAIN-CONTAINING PROTEIN"/>
    <property type="match status" value="1"/>
</dbReference>
<gene>
    <name evidence="2" type="ORF">SAMN02745131_01554</name>
</gene>
<dbReference type="InterPro" id="IPR037523">
    <property type="entry name" value="VOC_core"/>
</dbReference>
<dbReference type="STRING" id="1121884.SAMN02745131_01554"/>
<name>A0A1M4Y0M6_9BACT</name>
<evidence type="ECO:0000313" key="2">
    <source>
        <dbReference type="EMBL" id="SHE99394.1"/>
    </source>
</evidence>
<dbReference type="PROSITE" id="PS51819">
    <property type="entry name" value="VOC"/>
    <property type="match status" value="1"/>
</dbReference>
<protein>
    <recommendedName>
        <fullName evidence="1">VOC domain-containing protein</fullName>
    </recommendedName>
</protein>